<dbReference type="GO" id="GO:0003677">
    <property type="term" value="F:DNA binding"/>
    <property type="evidence" value="ECO:0007669"/>
    <property type="project" value="InterPro"/>
</dbReference>
<gene>
    <name evidence="1" type="ORF">BLSS_0081</name>
</gene>
<comment type="caution">
    <text evidence="1">The sequence shown here is derived from an EMBL/GenBank/DDBJ whole genome shotgun (WGS) entry which is preliminary data.</text>
</comment>
<dbReference type="PANTHER" id="PTHR40275">
    <property type="entry name" value="SSL7038 PROTEIN"/>
    <property type="match status" value="1"/>
</dbReference>
<dbReference type="NCBIfam" id="TIGR02684">
    <property type="entry name" value="dnstrm_HI1420"/>
    <property type="match status" value="1"/>
</dbReference>
<dbReference type="Proteomes" id="UP000029024">
    <property type="component" value="Unassembled WGS sequence"/>
</dbReference>
<dbReference type="EMBL" id="JGZA01000015">
    <property type="protein sequence ID" value="KFI69780.1"/>
    <property type="molecule type" value="Genomic_DNA"/>
</dbReference>
<name>A0A087BFI0_BIFLN</name>
<accession>A0A087BFI0</accession>
<evidence type="ECO:0000313" key="2">
    <source>
        <dbReference type="Proteomes" id="UP000029024"/>
    </source>
</evidence>
<reference evidence="1 2" key="1">
    <citation type="submission" date="2014-03" db="EMBL/GenBank/DDBJ databases">
        <title>Genomics of Bifidobacteria.</title>
        <authorList>
            <person name="Ventura M."/>
            <person name="Milani C."/>
            <person name="Lugli G.A."/>
        </authorList>
    </citation>
    <scope>NUCLEOTIDE SEQUENCE [LARGE SCALE GENOMIC DNA]</scope>
    <source>
        <strain evidence="1 2">LMG 21814</strain>
    </source>
</reference>
<dbReference type="Pfam" id="PF21716">
    <property type="entry name" value="dnstrm_HI1420"/>
    <property type="match status" value="1"/>
</dbReference>
<dbReference type="RefSeq" id="WP_007051863.1">
    <property type="nucleotide sequence ID" value="NZ_JGZA01000015.1"/>
</dbReference>
<evidence type="ECO:0000313" key="1">
    <source>
        <dbReference type="EMBL" id="KFI69780.1"/>
    </source>
</evidence>
<dbReference type="SUPFAM" id="SSF47413">
    <property type="entry name" value="lambda repressor-like DNA-binding domains"/>
    <property type="match status" value="1"/>
</dbReference>
<dbReference type="CDD" id="cd00093">
    <property type="entry name" value="HTH_XRE"/>
    <property type="match status" value="1"/>
</dbReference>
<protein>
    <submittedName>
        <fullName evidence="1">Putative transcriptional regulator</fullName>
    </submittedName>
</protein>
<dbReference type="InterPro" id="IPR001387">
    <property type="entry name" value="Cro/C1-type_HTH"/>
</dbReference>
<dbReference type="PANTHER" id="PTHR40275:SF1">
    <property type="entry name" value="SSL7038 PROTEIN"/>
    <property type="match status" value="1"/>
</dbReference>
<dbReference type="InterPro" id="IPR014057">
    <property type="entry name" value="HI1420"/>
</dbReference>
<dbReference type="InterPro" id="IPR010982">
    <property type="entry name" value="Lambda_DNA-bd_dom_sf"/>
</dbReference>
<sequence length="94" mass="10124">MSTEITDYDTSEYLENEQDIIAYLNAIAEYDDPALMQAALGNVAKARGMTQIAKDAGVGRESLYKSLSKDGNPSFQTIAKVIHALGGRLTIQAA</sequence>
<dbReference type="AlphaFoldDB" id="A0A087BFI0"/>
<proteinExistence type="predicted"/>
<organism evidence="1 2">
    <name type="scientific">Bifidobacterium longum subsp. suis</name>
    <dbReference type="NCBI Taxonomy" id="1695"/>
    <lineage>
        <taxon>Bacteria</taxon>
        <taxon>Bacillati</taxon>
        <taxon>Actinomycetota</taxon>
        <taxon>Actinomycetes</taxon>
        <taxon>Bifidobacteriales</taxon>
        <taxon>Bifidobacteriaceae</taxon>
        <taxon>Bifidobacterium</taxon>
    </lineage>
</organism>